<protein>
    <submittedName>
        <fullName evidence="1">Uncharacterized protein</fullName>
    </submittedName>
</protein>
<dbReference type="OrthoDB" id="5135119at2759"/>
<reference evidence="2" key="1">
    <citation type="journal article" date="2018" name="Nat. Microbiol.">
        <title>Leveraging single-cell genomics to expand the fungal tree of life.</title>
        <authorList>
            <person name="Ahrendt S.R."/>
            <person name="Quandt C.A."/>
            <person name="Ciobanu D."/>
            <person name="Clum A."/>
            <person name="Salamov A."/>
            <person name="Andreopoulos B."/>
            <person name="Cheng J.F."/>
            <person name="Woyke T."/>
            <person name="Pelin A."/>
            <person name="Henrissat B."/>
            <person name="Reynolds N.K."/>
            <person name="Benny G.L."/>
            <person name="Smith M.E."/>
            <person name="James T.Y."/>
            <person name="Grigoriev I.V."/>
        </authorList>
    </citation>
    <scope>NUCLEOTIDE SEQUENCE [LARGE SCALE GENOMIC DNA]</scope>
</reference>
<dbReference type="EMBL" id="KZ997154">
    <property type="protein sequence ID" value="RKO87797.1"/>
    <property type="molecule type" value="Genomic_DNA"/>
</dbReference>
<keyword evidence="2" id="KW-1185">Reference proteome</keyword>
<evidence type="ECO:0000313" key="1">
    <source>
        <dbReference type="EMBL" id="RKO87797.1"/>
    </source>
</evidence>
<accession>A0A4V1IQU7</accession>
<proteinExistence type="predicted"/>
<gene>
    <name evidence="1" type="ORF">BDK51DRAFT_35208</name>
</gene>
<name>A0A4V1IQU7_9FUNG</name>
<sequence length="191" mass="20903">MTAQGLTSSIESAYSRPDGLGGGVFSPSGASTESCPGNSIFCFTESGNATVYSGEGGPATGPARLYKRKHTPWMSCSQVENITSYCTAHVFNGDEPKKGHIAGTVPNYSFYTPNTCQDSHDSDFDAVGNDPIEPKDRSDGRNLFMFVFDEDNYASDQLIYAALLGSAVPKRRRHNLRYQYVPLFHRIDHRG</sequence>
<organism evidence="1 2">
    <name type="scientific">Blyttiomyces helicus</name>
    <dbReference type="NCBI Taxonomy" id="388810"/>
    <lineage>
        <taxon>Eukaryota</taxon>
        <taxon>Fungi</taxon>
        <taxon>Fungi incertae sedis</taxon>
        <taxon>Chytridiomycota</taxon>
        <taxon>Chytridiomycota incertae sedis</taxon>
        <taxon>Chytridiomycetes</taxon>
        <taxon>Chytridiomycetes incertae sedis</taxon>
        <taxon>Blyttiomyces</taxon>
    </lineage>
</organism>
<dbReference type="Proteomes" id="UP000269721">
    <property type="component" value="Unassembled WGS sequence"/>
</dbReference>
<evidence type="ECO:0000313" key="2">
    <source>
        <dbReference type="Proteomes" id="UP000269721"/>
    </source>
</evidence>
<dbReference type="AlphaFoldDB" id="A0A4V1IQU7"/>